<feature type="active site" description="Nucleophile" evidence="4">
    <location>
        <position position="182"/>
    </location>
</feature>
<sequence length="411" mass="47286">MAQPKPFKINVPDHELDLLRQKLTLTRLPDEPEGYTVQQGVPVARMQHMLRHWKDDYLPKWRQHEASLNELPMFTLPVETDGFGTLEMHFVHARSARADAIPLLFVHGWPGSFIEVTKMLKGLTSPPDDSLQAFHVVAPSLPNYGFSEGVKKRGFNLRHYGFVLNNLMRDLGYNQYVAQGGDWGSMITRNMGIHHSQHLRGIHVNLAVFDWWNLLRQPWLFLLALLWPPLWPSLKSWDGLRRGLRYFLDGNGYYKMQVTRPQTVAFCLEDSPAGLLGWIYEKLLHWTDDYPWTDDEVLTWVSIYWFSRAGPGASVRTYFEANNPSKAWGGVPSDKRFWDYTEPKLGITQFPKDIVGIPDFTTKTLGPVVYRNWPKVGGHFASWEQPDILVHDLRAMFGVGGPAYPTIDTEK</sequence>
<keyword evidence="3 6" id="KW-0378">Hydrolase</keyword>
<dbReference type="GO" id="GO:0097176">
    <property type="term" value="P:epoxide metabolic process"/>
    <property type="evidence" value="ECO:0007669"/>
    <property type="project" value="TreeGrafter"/>
</dbReference>
<dbReference type="GO" id="GO:0004301">
    <property type="term" value="F:epoxide hydrolase activity"/>
    <property type="evidence" value="ECO:0007669"/>
    <property type="project" value="TreeGrafter"/>
</dbReference>
<dbReference type="PANTHER" id="PTHR21661:SF35">
    <property type="entry name" value="EPOXIDE HYDROLASE"/>
    <property type="match status" value="1"/>
</dbReference>
<dbReference type="AlphaFoldDB" id="A0A2T3AHE6"/>
<evidence type="ECO:0000259" key="5">
    <source>
        <dbReference type="Pfam" id="PF06441"/>
    </source>
</evidence>
<accession>A0A2T3AHE6</accession>
<keyword evidence="2" id="KW-0058">Aromatic hydrocarbons catabolism</keyword>
<dbReference type="PIRSF" id="PIRSF001112">
    <property type="entry name" value="Epoxide_hydrolase"/>
    <property type="match status" value="1"/>
</dbReference>
<evidence type="ECO:0000313" key="6">
    <source>
        <dbReference type="EMBL" id="PSR97693.1"/>
    </source>
</evidence>
<feature type="domain" description="Epoxide hydrolase N-terminal" evidence="5">
    <location>
        <begin position="4"/>
        <end position="116"/>
    </location>
</feature>
<dbReference type="InParanoid" id="A0A2T3AHE6"/>
<gene>
    <name evidence="6" type="ORF">BD289DRAFT_362173</name>
</gene>
<dbReference type="PRINTS" id="PR00412">
    <property type="entry name" value="EPOXHYDRLASE"/>
</dbReference>
<organism evidence="6 7">
    <name type="scientific">Coniella lustricola</name>
    <dbReference type="NCBI Taxonomy" id="2025994"/>
    <lineage>
        <taxon>Eukaryota</taxon>
        <taxon>Fungi</taxon>
        <taxon>Dikarya</taxon>
        <taxon>Ascomycota</taxon>
        <taxon>Pezizomycotina</taxon>
        <taxon>Sordariomycetes</taxon>
        <taxon>Sordariomycetidae</taxon>
        <taxon>Diaporthales</taxon>
        <taxon>Schizoparmaceae</taxon>
        <taxon>Coniella</taxon>
    </lineage>
</organism>
<feature type="active site" description="Proton donor" evidence="4">
    <location>
        <position position="318"/>
    </location>
</feature>
<dbReference type="Pfam" id="PF06441">
    <property type="entry name" value="EHN"/>
    <property type="match status" value="1"/>
</dbReference>
<dbReference type="Proteomes" id="UP000241462">
    <property type="component" value="Unassembled WGS sequence"/>
</dbReference>
<dbReference type="InterPro" id="IPR000639">
    <property type="entry name" value="Epox_hydrolase-like"/>
</dbReference>
<dbReference type="STRING" id="2025994.A0A2T3AHE6"/>
<dbReference type="OrthoDB" id="7130006at2759"/>
<evidence type="ECO:0000256" key="2">
    <source>
        <dbReference type="ARBA" id="ARBA00022797"/>
    </source>
</evidence>
<dbReference type="EMBL" id="KZ678389">
    <property type="protein sequence ID" value="PSR97693.1"/>
    <property type="molecule type" value="Genomic_DNA"/>
</dbReference>
<dbReference type="PANTHER" id="PTHR21661">
    <property type="entry name" value="EPOXIDE HYDROLASE 1-RELATED"/>
    <property type="match status" value="1"/>
</dbReference>
<dbReference type="SUPFAM" id="SSF53474">
    <property type="entry name" value="alpha/beta-Hydrolases"/>
    <property type="match status" value="1"/>
</dbReference>
<comment type="similarity">
    <text evidence="1">Belongs to the peptidase S33 family.</text>
</comment>
<dbReference type="InterPro" id="IPR016292">
    <property type="entry name" value="Epoxide_hydrolase"/>
</dbReference>
<name>A0A2T3AHE6_9PEZI</name>
<evidence type="ECO:0000256" key="1">
    <source>
        <dbReference type="ARBA" id="ARBA00010088"/>
    </source>
</evidence>
<keyword evidence="7" id="KW-1185">Reference proteome</keyword>
<evidence type="ECO:0000256" key="4">
    <source>
        <dbReference type="PIRSR" id="PIRSR001112-1"/>
    </source>
</evidence>
<feature type="active site" description="Proton acceptor" evidence="4">
    <location>
        <position position="379"/>
    </location>
</feature>
<dbReference type="Gene3D" id="3.40.50.1820">
    <property type="entry name" value="alpha/beta hydrolase"/>
    <property type="match status" value="1"/>
</dbReference>
<evidence type="ECO:0000256" key="3">
    <source>
        <dbReference type="ARBA" id="ARBA00022801"/>
    </source>
</evidence>
<dbReference type="InterPro" id="IPR029058">
    <property type="entry name" value="AB_hydrolase_fold"/>
</dbReference>
<protein>
    <submittedName>
        <fullName evidence="6">Epoxide hydrolase</fullName>
    </submittedName>
</protein>
<evidence type="ECO:0000313" key="7">
    <source>
        <dbReference type="Proteomes" id="UP000241462"/>
    </source>
</evidence>
<dbReference type="InterPro" id="IPR010497">
    <property type="entry name" value="Epoxide_hydro_N"/>
</dbReference>
<proteinExistence type="inferred from homology"/>
<reference evidence="6 7" key="1">
    <citation type="journal article" date="2018" name="Mycol. Prog.">
        <title>Coniella lustricola, a new species from submerged detritus.</title>
        <authorList>
            <person name="Raudabaugh D.B."/>
            <person name="Iturriaga T."/>
            <person name="Carver A."/>
            <person name="Mondo S."/>
            <person name="Pangilinan J."/>
            <person name="Lipzen A."/>
            <person name="He G."/>
            <person name="Amirebrahimi M."/>
            <person name="Grigoriev I.V."/>
            <person name="Miller A.N."/>
        </authorList>
    </citation>
    <scope>NUCLEOTIDE SEQUENCE [LARGE SCALE GENOMIC DNA]</scope>
    <source>
        <strain evidence="6 7">B22-T-1</strain>
    </source>
</reference>